<dbReference type="AlphaFoldDB" id="A0A4Z1B0K6"/>
<dbReference type="EMBL" id="SRPE01000011">
    <property type="protein sequence ID" value="TGN23708.1"/>
    <property type="molecule type" value="Genomic_DNA"/>
</dbReference>
<sequence>MKFKLTPILIVLSILELFLLFMSINYLFIDNNGGNALGGTIAFFGLIIFFFILLIEQLIIISIKIPIKFIWIIESIVLLISIIYVYYNGISIG</sequence>
<gene>
    <name evidence="2" type="ORF">E4J94_14750</name>
</gene>
<evidence type="ECO:0000313" key="3">
    <source>
        <dbReference type="Proteomes" id="UP000297998"/>
    </source>
</evidence>
<protein>
    <submittedName>
        <fullName evidence="2">Uncharacterized protein</fullName>
    </submittedName>
</protein>
<keyword evidence="1" id="KW-0812">Transmembrane</keyword>
<feature type="transmembrane region" description="Helical" evidence="1">
    <location>
        <begin position="35"/>
        <end position="55"/>
    </location>
</feature>
<accession>A0A4Z1B0K6</accession>
<feature type="transmembrane region" description="Helical" evidence="1">
    <location>
        <begin position="7"/>
        <end position="29"/>
    </location>
</feature>
<keyword evidence="1" id="KW-1133">Transmembrane helix</keyword>
<name>A0A4Z1B0K6_9FLAO</name>
<dbReference type="Proteomes" id="UP000297998">
    <property type="component" value="Unassembled WGS sequence"/>
</dbReference>
<dbReference type="GeneID" id="78401815"/>
<keyword evidence="1" id="KW-0472">Membrane</keyword>
<comment type="caution">
    <text evidence="2">The sequence shown here is derived from an EMBL/GenBank/DDBJ whole genome shotgun (WGS) entry which is preliminary data.</text>
</comment>
<evidence type="ECO:0000313" key="2">
    <source>
        <dbReference type="EMBL" id="TGN23708.1"/>
    </source>
</evidence>
<keyword evidence="3" id="KW-1185">Reference proteome</keyword>
<proteinExistence type="predicted"/>
<dbReference type="RefSeq" id="WP_135836558.1">
    <property type="nucleotide sequence ID" value="NZ_CAUQWU010000001.1"/>
</dbReference>
<evidence type="ECO:0000256" key="1">
    <source>
        <dbReference type="SAM" id="Phobius"/>
    </source>
</evidence>
<feature type="transmembrane region" description="Helical" evidence="1">
    <location>
        <begin position="67"/>
        <end position="87"/>
    </location>
</feature>
<reference evidence="2 3" key="1">
    <citation type="submission" date="2019-03" db="EMBL/GenBank/DDBJ databases">
        <title>Empedobacter tilapiae sp. nov., isolated from an intestine of Nile tilapia Oreochromis niloticus.</title>
        <authorList>
            <person name="Kim Y.-O."/>
            <person name="Yoon J.-H."/>
        </authorList>
    </citation>
    <scope>NUCLEOTIDE SEQUENCE [LARGE SCALE GENOMIC DNA]</scope>
    <source>
        <strain evidence="2 3">MRS2</strain>
    </source>
</reference>
<organism evidence="2 3">
    <name type="scientific">Empedobacter tilapiae</name>
    <dbReference type="NCBI Taxonomy" id="2491114"/>
    <lineage>
        <taxon>Bacteria</taxon>
        <taxon>Pseudomonadati</taxon>
        <taxon>Bacteroidota</taxon>
        <taxon>Flavobacteriia</taxon>
        <taxon>Flavobacteriales</taxon>
        <taxon>Weeksellaceae</taxon>
        <taxon>Empedobacter</taxon>
    </lineage>
</organism>